<dbReference type="InterPro" id="IPR036265">
    <property type="entry name" value="HIT-like_sf"/>
</dbReference>
<gene>
    <name evidence="6" type="ORF">CVIRNUC_010366</name>
</gene>
<dbReference type="InterPro" id="IPR001310">
    <property type="entry name" value="Histidine_triad_HIT"/>
</dbReference>
<evidence type="ECO:0000259" key="5">
    <source>
        <dbReference type="PROSITE" id="PS51084"/>
    </source>
</evidence>
<dbReference type="Proteomes" id="UP001314263">
    <property type="component" value="Unassembled WGS sequence"/>
</dbReference>
<dbReference type="Pfam" id="PF11969">
    <property type="entry name" value="DcpS_C"/>
    <property type="match status" value="1"/>
</dbReference>
<sequence length="155" mass="17732">MPTISREQLPHCVFCRIAKGQEPNKILYEDDEYIAFNDIRPAAKQHILIITKAHIDSILALKPCLEDVSLVEDMARIGSKLLSSIEPHRDHKFGFHVPPWNSVDHLHMHCFALPHRGCTALKYQVTESAWAGYMTAAQAMERLQPRSAQQIRSRH</sequence>
<protein>
    <recommendedName>
        <fullName evidence="5">HIT domain-containing protein</fullName>
    </recommendedName>
</protein>
<comment type="caution">
    <text evidence="6">The sequence shown here is derived from an EMBL/GenBank/DDBJ whole genome shotgun (WGS) entry which is preliminary data.</text>
</comment>
<dbReference type="GO" id="GO:0047627">
    <property type="term" value="F:adenylylsulfatase activity"/>
    <property type="evidence" value="ECO:0007669"/>
    <property type="project" value="UniProtKB-ARBA"/>
</dbReference>
<dbReference type="PANTHER" id="PTHR12486:SF5">
    <property type="entry name" value="ADENOSINE 5'-MONOPHOSPHORAMIDASE HINT3"/>
    <property type="match status" value="1"/>
</dbReference>
<dbReference type="PANTHER" id="PTHR12486">
    <property type="entry name" value="APRATAXIN-RELATED"/>
    <property type="match status" value="1"/>
</dbReference>
<dbReference type="SUPFAM" id="SSF54197">
    <property type="entry name" value="HIT-like"/>
    <property type="match status" value="1"/>
</dbReference>
<name>A0AAV1IL24_9CHLO</name>
<feature type="active site" description="Tele-AMP-histidine intermediate" evidence="3">
    <location>
        <position position="109"/>
    </location>
</feature>
<dbReference type="InterPro" id="IPR011146">
    <property type="entry name" value="HIT-like"/>
</dbReference>
<keyword evidence="7" id="KW-1185">Reference proteome</keyword>
<evidence type="ECO:0000256" key="1">
    <source>
        <dbReference type="ARBA" id="ARBA00022741"/>
    </source>
</evidence>
<proteinExistence type="predicted"/>
<keyword evidence="2" id="KW-0378">Hydrolase</keyword>
<dbReference type="PROSITE" id="PS51084">
    <property type="entry name" value="HIT_2"/>
    <property type="match status" value="1"/>
</dbReference>
<evidence type="ECO:0000313" key="7">
    <source>
        <dbReference type="Proteomes" id="UP001314263"/>
    </source>
</evidence>
<dbReference type="PRINTS" id="PR00332">
    <property type="entry name" value="HISTRIAD"/>
</dbReference>
<feature type="domain" description="HIT" evidence="5">
    <location>
        <begin position="13"/>
        <end position="121"/>
    </location>
</feature>
<evidence type="ECO:0000256" key="2">
    <source>
        <dbReference type="ARBA" id="ARBA00022801"/>
    </source>
</evidence>
<dbReference type="Gene3D" id="3.30.428.10">
    <property type="entry name" value="HIT-like"/>
    <property type="match status" value="1"/>
</dbReference>
<organism evidence="6 7">
    <name type="scientific">Coccomyxa viridis</name>
    <dbReference type="NCBI Taxonomy" id="1274662"/>
    <lineage>
        <taxon>Eukaryota</taxon>
        <taxon>Viridiplantae</taxon>
        <taxon>Chlorophyta</taxon>
        <taxon>core chlorophytes</taxon>
        <taxon>Trebouxiophyceae</taxon>
        <taxon>Trebouxiophyceae incertae sedis</taxon>
        <taxon>Coccomyxaceae</taxon>
        <taxon>Coccomyxa</taxon>
    </lineage>
</organism>
<evidence type="ECO:0000256" key="4">
    <source>
        <dbReference type="PROSITE-ProRule" id="PRU00464"/>
    </source>
</evidence>
<evidence type="ECO:0000313" key="6">
    <source>
        <dbReference type="EMBL" id="CAK0787150.1"/>
    </source>
</evidence>
<dbReference type="AlphaFoldDB" id="A0AAV1IL24"/>
<evidence type="ECO:0000256" key="3">
    <source>
        <dbReference type="PIRSR" id="PIRSR601310-1"/>
    </source>
</evidence>
<dbReference type="EMBL" id="CAUYUE010000016">
    <property type="protein sequence ID" value="CAK0787150.1"/>
    <property type="molecule type" value="Genomic_DNA"/>
</dbReference>
<keyword evidence="1" id="KW-0547">Nucleotide-binding</keyword>
<dbReference type="GO" id="GO:0000166">
    <property type="term" value="F:nucleotide binding"/>
    <property type="evidence" value="ECO:0007669"/>
    <property type="project" value="UniProtKB-KW"/>
</dbReference>
<accession>A0AAV1IL24</accession>
<reference evidence="6 7" key="1">
    <citation type="submission" date="2023-10" db="EMBL/GenBank/DDBJ databases">
        <authorList>
            <person name="Maclean D."/>
            <person name="Macfadyen A."/>
        </authorList>
    </citation>
    <scope>NUCLEOTIDE SEQUENCE [LARGE SCALE GENOMIC DNA]</scope>
</reference>
<feature type="short sequence motif" description="Histidine triad motif" evidence="4">
    <location>
        <begin position="105"/>
        <end position="109"/>
    </location>
</feature>